<evidence type="ECO:0000259" key="1">
    <source>
        <dbReference type="PROSITE" id="PS51708"/>
    </source>
</evidence>
<sequence>MAFRLKASDGSLEASVKRIAAEQLDKALASIESQGPDRAIHAVRERCKKMRALLRLVRTAFPNYAEENAFLRDTARLVSRKRDAYVIRETFAALTGEPAQIVAEPAQDISALLGECRLRLLAVKARTPSWSVDERGWDALSGGFTKTTRDARRAAKTARQHPDARSHHELRKQVKYHGFHCQILRPIKPRKLKRRVREAARLADALGRHHDLVLLTSHLTGAPTDFISVRRSHEILMKASNSSAALERVARRRARKLLAQRPRRLSKSLGKQWKTWAAEEKFEL</sequence>
<feature type="domain" description="CHAD" evidence="1">
    <location>
        <begin position="9"/>
        <end position="263"/>
    </location>
</feature>
<name>A0ABS5W0X7_9SPHN</name>
<protein>
    <submittedName>
        <fullName evidence="2">CHAD domain-containing protein</fullName>
    </submittedName>
</protein>
<gene>
    <name evidence="2" type="ORF">KK137_03010</name>
</gene>
<organism evidence="2 3">
    <name type="scientific">Croceibacterium selenioxidans</name>
    <dbReference type="NCBI Taxonomy" id="2838833"/>
    <lineage>
        <taxon>Bacteria</taxon>
        <taxon>Pseudomonadati</taxon>
        <taxon>Pseudomonadota</taxon>
        <taxon>Alphaproteobacteria</taxon>
        <taxon>Sphingomonadales</taxon>
        <taxon>Erythrobacteraceae</taxon>
        <taxon>Croceibacterium</taxon>
    </lineage>
</organism>
<evidence type="ECO:0000313" key="3">
    <source>
        <dbReference type="Proteomes" id="UP000811255"/>
    </source>
</evidence>
<proteinExistence type="predicted"/>
<dbReference type="PANTHER" id="PTHR39339:SF1">
    <property type="entry name" value="CHAD DOMAIN-CONTAINING PROTEIN"/>
    <property type="match status" value="1"/>
</dbReference>
<dbReference type="Gene3D" id="1.40.20.10">
    <property type="entry name" value="CHAD domain"/>
    <property type="match status" value="1"/>
</dbReference>
<dbReference type="InterPro" id="IPR007899">
    <property type="entry name" value="CHAD_dom"/>
</dbReference>
<dbReference type="Pfam" id="PF05235">
    <property type="entry name" value="CHAD"/>
    <property type="match status" value="1"/>
</dbReference>
<dbReference type="InterPro" id="IPR038186">
    <property type="entry name" value="CHAD_dom_sf"/>
</dbReference>
<accession>A0ABS5W0X7</accession>
<keyword evidence="3" id="KW-1185">Reference proteome</keyword>
<dbReference type="SMART" id="SM00880">
    <property type="entry name" value="CHAD"/>
    <property type="match status" value="1"/>
</dbReference>
<dbReference type="Proteomes" id="UP000811255">
    <property type="component" value="Unassembled WGS sequence"/>
</dbReference>
<comment type="caution">
    <text evidence="2">The sequence shown here is derived from an EMBL/GenBank/DDBJ whole genome shotgun (WGS) entry which is preliminary data.</text>
</comment>
<dbReference type="PANTHER" id="PTHR39339">
    <property type="entry name" value="SLR1444 PROTEIN"/>
    <property type="match status" value="1"/>
</dbReference>
<dbReference type="RefSeq" id="WP_214534562.1">
    <property type="nucleotide sequence ID" value="NZ_JAHFVK010000001.1"/>
</dbReference>
<reference evidence="2 3" key="1">
    <citation type="submission" date="2021-05" db="EMBL/GenBank/DDBJ databases">
        <title>Croceibacterium sp. LX-88 genome sequence.</title>
        <authorList>
            <person name="Luo X."/>
        </authorList>
    </citation>
    <scope>NUCLEOTIDE SEQUENCE [LARGE SCALE GENOMIC DNA]</scope>
    <source>
        <strain evidence="2 3">LX-88</strain>
    </source>
</reference>
<evidence type="ECO:0000313" key="2">
    <source>
        <dbReference type="EMBL" id="MBT2133294.1"/>
    </source>
</evidence>
<dbReference type="EMBL" id="JAHFVK010000001">
    <property type="protein sequence ID" value="MBT2133294.1"/>
    <property type="molecule type" value="Genomic_DNA"/>
</dbReference>
<dbReference type="PROSITE" id="PS51708">
    <property type="entry name" value="CHAD"/>
    <property type="match status" value="1"/>
</dbReference>